<reference evidence="1 2" key="1">
    <citation type="journal article" date="2019" name="Sci. Rep.">
        <title>Orb-weaving spider Araneus ventricosus genome elucidates the spidroin gene catalogue.</title>
        <authorList>
            <person name="Kono N."/>
            <person name="Nakamura H."/>
            <person name="Ohtoshi R."/>
            <person name="Moran D.A.P."/>
            <person name="Shinohara A."/>
            <person name="Yoshida Y."/>
            <person name="Fujiwara M."/>
            <person name="Mori M."/>
            <person name="Tomita M."/>
            <person name="Arakawa K."/>
        </authorList>
    </citation>
    <scope>NUCLEOTIDE SEQUENCE [LARGE SCALE GENOMIC DNA]</scope>
</reference>
<sequence>MKQDLEETGILFLSSALNSRYSSAVPEGPDANPGDASGNKVYQKEDGKVLIKVAKAMKELLRNPKLRSALLSGCRLEKKGAHCMGSEDKIHVYNKDWNNLFSVVRLETCISPNL</sequence>
<name>A0A4Y2WUA0_ARAVE</name>
<protein>
    <submittedName>
        <fullName evidence="1">Uncharacterized protein</fullName>
    </submittedName>
</protein>
<evidence type="ECO:0000313" key="2">
    <source>
        <dbReference type="Proteomes" id="UP000499080"/>
    </source>
</evidence>
<organism evidence="1 2">
    <name type="scientific">Araneus ventricosus</name>
    <name type="common">Orbweaver spider</name>
    <name type="synonym">Epeira ventricosa</name>
    <dbReference type="NCBI Taxonomy" id="182803"/>
    <lineage>
        <taxon>Eukaryota</taxon>
        <taxon>Metazoa</taxon>
        <taxon>Ecdysozoa</taxon>
        <taxon>Arthropoda</taxon>
        <taxon>Chelicerata</taxon>
        <taxon>Arachnida</taxon>
        <taxon>Araneae</taxon>
        <taxon>Araneomorphae</taxon>
        <taxon>Entelegynae</taxon>
        <taxon>Araneoidea</taxon>
        <taxon>Araneidae</taxon>
        <taxon>Araneus</taxon>
    </lineage>
</organism>
<comment type="caution">
    <text evidence="1">The sequence shown here is derived from an EMBL/GenBank/DDBJ whole genome shotgun (WGS) entry which is preliminary data.</text>
</comment>
<dbReference type="AlphaFoldDB" id="A0A4Y2WUA0"/>
<gene>
    <name evidence="1" type="ORF">AVEN_210047_1</name>
</gene>
<dbReference type="OrthoDB" id="10602985at2759"/>
<dbReference type="EMBL" id="BGPR01064739">
    <property type="protein sequence ID" value="GBO39662.1"/>
    <property type="molecule type" value="Genomic_DNA"/>
</dbReference>
<proteinExistence type="predicted"/>
<dbReference type="Proteomes" id="UP000499080">
    <property type="component" value="Unassembled WGS sequence"/>
</dbReference>
<accession>A0A4Y2WUA0</accession>
<evidence type="ECO:0000313" key="1">
    <source>
        <dbReference type="EMBL" id="GBO39662.1"/>
    </source>
</evidence>
<keyword evidence="2" id="KW-1185">Reference proteome</keyword>